<dbReference type="PANTHER" id="PTHR28262:SF1">
    <property type="entry name" value="DASH COMPLEX SUBUNIT SPC19"/>
    <property type="match status" value="1"/>
</dbReference>
<dbReference type="EMBL" id="JAODAN010000003">
    <property type="protein sequence ID" value="KAK1925624.1"/>
    <property type="molecule type" value="Genomic_DNA"/>
</dbReference>
<feature type="compositionally biased region" description="Polar residues" evidence="13">
    <location>
        <begin position="104"/>
        <end position="121"/>
    </location>
</feature>
<evidence type="ECO:0000256" key="13">
    <source>
        <dbReference type="SAM" id="MobiDB-lite"/>
    </source>
</evidence>
<keyword evidence="11" id="KW-0137">Centromere</keyword>
<evidence type="ECO:0000256" key="10">
    <source>
        <dbReference type="ARBA" id="ARBA00023242"/>
    </source>
</evidence>
<evidence type="ECO:0000256" key="11">
    <source>
        <dbReference type="ARBA" id="ARBA00023328"/>
    </source>
</evidence>
<gene>
    <name evidence="14" type="ORF">DB88DRAFT_509284</name>
</gene>
<feature type="compositionally biased region" description="Basic and acidic residues" evidence="13">
    <location>
        <begin position="122"/>
        <end position="131"/>
    </location>
</feature>
<dbReference type="Proteomes" id="UP001182556">
    <property type="component" value="Unassembled WGS sequence"/>
</dbReference>
<keyword evidence="15" id="KW-1185">Reference proteome</keyword>
<keyword evidence="10" id="KW-0539">Nucleus</keyword>
<proteinExistence type="inferred from homology"/>
<comment type="subcellular location">
    <subcellularLocation>
        <location evidence="3">Chromosome</location>
        <location evidence="3">Centromere</location>
        <location evidence="3">Kinetochore</location>
    </subcellularLocation>
    <subcellularLocation>
        <location evidence="2">Cytoplasm</location>
        <location evidence="2">Cytoskeleton</location>
        <location evidence="2">Spindle</location>
    </subcellularLocation>
    <subcellularLocation>
        <location evidence="1">Nucleus</location>
    </subcellularLocation>
</comment>
<dbReference type="GO" id="GO:0005876">
    <property type="term" value="C:spindle microtubule"/>
    <property type="evidence" value="ECO:0007669"/>
    <property type="project" value="InterPro"/>
</dbReference>
<evidence type="ECO:0000256" key="6">
    <source>
        <dbReference type="ARBA" id="ARBA00022454"/>
    </source>
</evidence>
<evidence type="ECO:0000256" key="12">
    <source>
        <dbReference type="ARBA" id="ARBA00032583"/>
    </source>
</evidence>
<evidence type="ECO:0000256" key="9">
    <source>
        <dbReference type="ARBA" id="ARBA00023212"/>
    </source>
</evidence>
<organism evidence="14 15">
    <name type="scientific">Papiliotrema laurentii</name>
    <name type="common">Cryptococcus laurentii</name>
    <dbReference type="NCBI Taxonomy" id="5418"/>
    <lineage>
        <taxon>Eukaryota</taxon>
        <taxon>Fungi</taxon>
        <taxon>Dikarya</taxon>
        <taxon>Basidiomycota</taxon>
        <taxon>Agaricomycotina</taxon>
        <taxon>Tremellomycetes</taxon>
        <taxon>Tremellales</taxon>
        <taxon>Rhynchogastremaceae</taxon>
        <taxon>Papiliotrema</taxon>
    </lineage>
</organism>
<evidence type="ECO:0000256" key="3">
    <source>
        <dbReference type="ARBA" id="ARBA00004629"/>
    </source>
</evidence>
<evidence type="ECO:0000256" key="1">
    <source>
        <dbReference type="ARBA" id="ARBA00004123"/>
    </source>
</evidence>
<feature type="region of interest" description="Disordered" evidence="13">
    <location>
        <begin position="104"/>
        <end position="131"/>
    </location>
</feature>
<sequence length="171" mass="18971">MVQADFLSYLDECVSTTEQCAMSLATSLQNLQPGIADLPRLSHVMRNSHRFVVLPAPTVQAHKNLLSQALAPQIDGLIAKAESSIDAQRAKIARLEERLAILQQSRAAPTQPAQNDSTSSIDHGENDQDDVWDSKLEGIDMKALTPAQRRQFIMLKGKRKRLEEERNTLGV</sequence>
<keyword evidence="7" id="KW-0963">Cytoplasm</keyword>
<evidence type="ECO:0000256" key="4">
    <source>
        <dbReference type="ARBA" id="ARBA00008952"/>
    </source>
</evidence>
<dbReference type="GO" id="GO:0042729">
    <property type="term" value="C:DASH complex"/>
    <property type="evidence" value="ECO:0007669"/>
    <property type="project" value="InterPro"/>
</dbReference>
<evidence type="ECO:0000256" key="7">
    <source>
        <dbReference type="ARBA" id="ARBA00022490"/>
    </source>
</evidence>
<name>A0AAD9FT32_PAPLA</name>
<evidence type="ECO:0000313" key="15">
    <source>
        <dbReference type="Proteomes" id="UP001182556"/>
    </source>
</evidence>
<dbReference type="AlphaFoldDB" id="A0AAD9FT32"/>
<dbReference type="PANTHER" id="PTHR28262">
    <property type="entry name" value="DASH COMPLEX SUBUNIT SPC19"/>
    <property type="match status" value="1"/>
</dbReference>
<dbReference type="Pfam" id="PF08287">
    <property type="entry name" value="DASH_Spc19"/>
    <property type="match status" value="1"/>
</dbReference>
<dbReference type="InterPro" id="IPR013251">
    <property type="entry name" value="DASH_Spc19"/>
</dbReference>
<comment type="caution">
    <text evidence="14">The sequence shown here is derived from an EMBL/GenBank/DDBJ whole genome shotgun (WGS) entry which is preliminary data.</text>
</comment>
<evidence type="ECO:0000256" key="2">
    <source>
        <dbReference type="ARBA" id="ARBA00004186"/>
    </source>
</evidence>
<keyword evidence="6" id="KW-0158">Chromosome</keyword>
<keyword evidence="8" id="KW-0995">Kinetochore</keyword>
<protein>
    <recommendedName>
        <fullName evidence="5">DASH complex subunit SPC19</fullName>
    </recommendedName>
    <alternativeName>
        <fullName evidence="12">Outer kinetochore protein SPC19</fullName>
    </alternativeName>
</protein>
<dbReference type="GO" id="GO:0008608">
    <property type="term" value="P:attachment of spindle microtubules to kinetochore"/>
    <property type="evidence" value="ECO:0007669"/>
    <property type="project" value="InterPro"/>
</dbReference>
<accession>A0AAD9FT32</accession>
<comment type="similarity">
    <text evidence="4">Belongs to the DASH complex SPC19 family.</text>
</comment>
<evidence type="ECO:0000256" key="8">
    <source>
        <dbReference type="ARBA" id="ARBA00022838"/>
    </source>
</evidence>
<reference evidence="14" key="1">
    <citation type="submission" date="2023-02" db="EMBL/GenBank/DDBJ databases">
        <title>Identification and recombinant expression of a fungal hydrolase from Papiliotrema laurentii that hydrolyzes apple cutin and clears colloidal polyester polyurethane.</title>
        <authorList>
            <consortium name="DOE Joint Genome Institute"/>
            <person name="Roman V.A."/>
            <person name="Bojanowski C."/>
            <person name="Crable B.R."/>
            <person name="Wagner D.N."/>
            <person name="Hung C.S."/>
            <person name="Nadeau L.J."/>
            <person name="Schratz L."/>
            <person name="Haridas S."/>
            <person name="Pangilinan J."/>
            <person name="Lipzen A."/>
            <person name="Na H."/>
            <person name="Yan M."/>
            <person name="Ng V."/>
            <person name="Grigoriev I.V."/>
            <person name="Spatafora J.W."/>
            <person name="Barlow D."/>
            <person name="Biffinger J."/>
            <person name="Kelley-Loughnane N."/>
            <person name="Varaljay V.A."/>
            <person name="Crookes-Goodson W.J."/>
        </authorList>
    </citation>
    <scope>NUCLEOTIDE SEQUENCE</scope>
    <source>
        <strain evidence="14">5307AH</strain>
    </source>
</reference>
<evidence type="ECO:0000313" key="14">
    <source>
        <dbReference type="EMBL" id="KAK1925624.1"/>
    </source>
</evidence>
<keyword evidence="9" id="KW-0206">Cytoskeleton</keyword>
<evidence type="ECO:0000256" key="5">
    <source>
        <dbReference type="ARBA" id="ARBA00016329"/>
    </source>
</evidence>